<dbReference type="InterPro" id="IPR046730">
    <property type="entry name" value="DUF6622"/>
</dbReference>
<reference evidence="4" key="2">
    <citation type="submission" date="2017-09" db="EMBL/GenBank/DDBJ databases">
        <title>FDA dAtabase for Regulatory Grade micrObial Sequences (FDA-ARGOS): Supporting development and validation of Infectious Disease Dx tests.</title>
        <authorList>
            <person name="Minogue T."/>
            <person name="Wolcott M."/>
            <person name="Wasieloski L."/>
            <person name="Aguilar W."/>
            <person name="Moore D."/>
            <person name="Tallon L."/>
            <person name="Sadzewicz L."/>
            <person name="Ott S."/>
            <person name="Zhao X."/>
            <person name="Nagaraj S."/>
            <person name="Vavikolanu K."/>
            <person name="Aluvathingal J."/>
            <person name="Nadendla S."/>
            <person name="Sichtig H."/>
        </authorList>
    </citation>
    <scope>NUCLEOTIDE SEQUENCE [LARGE SCALE GENOMIC DNA]</scope>
    <source>
        <strain evidence="4">FDAARGOS_387</strain>
    </source>
</reference>
<keyword evidence="1" id="KW-0812">Transmembrane</keyword>
<organism evidence="2 4">
    <name type="scientific">Budvicia aquatica</name>
    <dbReference type="NCBI Taxonomy" id="82979"/>
    <lineage>
        <taxon>Bacteria</taxon>
        <taxon>Pseudomonadati</taxon>
        <taxon>Pseudomonadota</taxon>
        <taxon>Gammaproteobacteria</taxon>
        <taxon>Enterobacterales</taxon>
        <taxon>Budviciaceae</taxon>
        <taxon>Budvicia</taxon>
    </lineage>
</organism>
<feature type="transmembrane region" description="Helical" evidence="1">
    <location>
        <begin position="12"/>
        <end position="30"/>
    </location>
</feature>
<dbReference type="OrthoDB" id="3034721at2"/>
<keyword evidence="1" id="KW-0472">Membrane</keyword>
<dbReference type="Pfam" id="PF20327">
    <property type="entry name" value="DUF6622"/>
    <property type="match status" value="1"/>
</dbReference>
<sequence>MSIAQLVKNTPIWVWVLLIFLLCRGIIALFDREMRPGRLFLLPVLFLIWGIYSVVHETYRPSLSLIMMLAGTLVGAVAGWMMWWSQPPLRRSATPGLVVRSGTPLTLGIIIVAFSLKFILTSVPYLRPELGETRAFCIIFGLLTGFVDGIFWGGTLRLFVPWYRKRSSA</sequence>
<evidence type="ECO:0000313" key="5">
    <source>
        <dbReference type="Proteomes" id="UP000373449"/>
    </source>
</evidence>
<feature type="transmembrane region" description="Helical" evidence="1">
    <location>
        <begin position="37"/>
        <end position="55"/>
    </location>
</feature>
<reference evidence="2" key="1">
    <citation type="submission" date="2017-09" db="EMBL/GenBank/DDBJ databases">
        <title>FDA dAtabase for Regulatory Grade micrObial Sequences (FDA-ARGOS): Supporting development and validation of Infectious Disease Dx tests.</title>
        <authorList>
            <person name="Minogue T."/>
            <person name="Wolcott M."/>
            <person name="Wasieloski L."/>
            <person name="Aguilar W."/>
            <person name="Moore D."/>
            <person name="Tallon L.J."/>
            <person name="Sadzewicz L."/>
            <person name="Ott S."/>
            <person name="Zhao X."/>
            <person name="Nagaraj S."/>
            <person name="Vavikolanu K."/>
            <person name="Aluvathingal J."/>
            <person name="Nadendla S."/>
            <person name="Sichtig H."/>
        </authorList>
    </citation>
    <scope>NUCLEOTIDE SEQUENCE</scope>
    <source>
        <strain evidence="2">FDAARGOS_387</strain>
    </source>
</reference>
<dbReference type="EMBL" id="CAADJA010000002">
    <property type="protein sequence ID" value="VFS50066.1"/>
    <property type="molecule type" value="Genomic_DNA"/>
</dbReference>
<evidence type="ECO:0000256" key="1">
    <source>
        <dbReference type="SAM" id="Phobius"/>
    </source>
</evidence>
<dbReference type="EMBL" id="PDDX01000001">
    <property type="protein sequence ID" value="PHI30612.1"/>
    <property type="molecule type" value="Genomic_DNA"/>
</dbReference>
<dbReference type="Proteomes" id="UP000373449">
    <property type="component" value="Unassembled WGS sequence"/>
</dbReference>
<evidence type="ECO:0000313" key="3">
    <source>
        <dbReference type="EMBL" id="VFS50066.1"/>
    </source>
</evidence>
<reference evidence="3 5" key="3">
    <citation type="submission" date="2019-03" db="EMBL/GenBank/DDBJ databases">
        <authorList>
            <consortium name="Pathogen Informatics"/>
        </authorList>
    </citation>
    <scope>NUCLEOTIDE SEQUENCE [LARGE SCALE GENOMIC DNA]</scope>
    <source>
        <strain evidence="3 5">NCTC12282</strain>
    </source>
</reference>
<protein>
    <recommendedName>
        <fullName evidence="6">DUF1453 domain-containing protein</fullName>
    </recommendedName>
</protein>
<name>A0A2C6DQJ8_9GAMM</name>
<proteinExistence type="predicted"/>
<gene>
    <name evidence="2" type="ORF">CRN84_15330</name>
    <name evidence="3" type="ORF">NCTC12282_04318</name>
</gene>
<dbReference type="AlphaFoldDB" id="A0A2C6DQJ8"/>
<feature type="transmembrane region" description="Helical" evidence="1">
    <location>
        <begin position="105"/>
        <end position="126"/>
    </location>
</feature>
<accession>A0A2C6DQJ8</accession>
<dbReference type="Proteomes" id="UP000224974">
    <property type="component" value="Unassembled WGS sequence"/>
</dbReference>
<feature type="transmembrane region" description="Helical" evidence="1">
    <location>
        <begin position="138"/>
        <end position="160"/>
    </location>
</feature>
<dbReference type="STRING" id="1111728.GCA_000427805_00174"/>
<feature type="transmembrane region" description="Helical" evidence="1">
    <location>
        <begin position="61"/>
        <end position="84"/>
    </location>
</feature>
<evidence type="ECO:0008006" key="6">
    <source>
        <dbReference type="Google" id="ProtNLM"/>
    </source>
</evidence>
<evidence type="ECO:0000313" key="4">
    <source>
        <dbReference type="Proteomes" id="UP000224974"/>
    </source>
</evidence>
<evidence type="ECO:0000313" key="2">
    <source>
        <dbReference type="EMBL" id="PHI30612.1"/>
    </source>
</evidence>
<keyword evidence="1" id="KW-1133">Transmembrane helix</keyword>
<keyword evidence="4" id="KW-1185">Reference proteome</keyword>